<keyword evidence="4" id="KW-0472">Membrane</keyword>
<evidence type="ECO:0000256" key="2">
    <source>
        <dbReference type="ARBA" id="ARBA00022777"/>
    </source>
</evidence>
<accession>A0AB39PPC7</accession>
<dbReference type="Pfam" id="PF07730">
    <property type="entry name" value="HisKA_3"/>
    <property type="match status" value="1"/>
</dbReference>
<dbReference type="PANTHER" id="PTHR24421:SF62">
    <property type="entry name" value="SENSORY TRANSDUCTION HISTIDINE KINASE"/>
    <property type="match status" value="1"/>
</dbReference>
<dbReference type="GO" id="GO:0016020">
    <property type="term" value="C:membrane"/>
    <property type="evidence" value="ECO:0007669"/>
    <property type="project" value="InterPro"/>
</dbReference>
<dbReference type="Pfam" id="PF02518">
    <property type="entry name" value="HATPase_c"/>
    <property type="match status" value="1"/>
</dbReference>
<dbReference type="Gene3D" id="3.30.565.10">
    <property type="entry name" value="Histidine kinase-like ATPase, C-terminal domain"/>
    <property type="match status" value="1"/>
</dbReference>
<feature type="transmembrane region" description="Helical" evidence="4">
    <location>
        <begin position="148"/>
        <end position="165"/>
    </location>
</feature>
<dbReference type="PROSITE" id="PS50109">
    <property type="entry name" value="HIS_KIN"/>
    <property type="match status" value="1"/>
</dbReference>
<protein>
    <submittedName>
        <fullName evidence="6">Sensor histidine kinase</fullName>
    </submittedName>
</protein>
<dbReference type="InterPro" id="IPR050482">
    <property type="entry name" value="Sensor_HK_TwoCompSys"/>
</dbReference>
<sequence>MPDCAPTHAPPAVRGTRFTLEHVSHLVFFVVVGAAVVRLVGLRSALCWDMVIVSGLLAVVYAGGLALWDRLGPLRRHGWVLALFLLWGVLVLLAPAPLTDAYAWCGIPLACAALRALGRRTAVVAVAAITVVLGGQLTVTTGGFDPEVTLIPVAAVWGTVALYRAQQRDATERLYLLERLGRTRDVLAEQQRRAGVLAERTRIARDLHDTLAQELAGSLMLLQAAERDWEQRPGVARTRVRAVADGLDAHLSETRRIIHDLTPSAVAEAGLEGSLRLLCSQAGRDGTAAQVRFRSVGDRCPVLDEQAAATVFRIAQGTLANVREHAHAANVLVTLHQHADRVELDVSDDGAGFDPSATRATARATRGFGLPAARARLLDCGGELRVVSAPGRGTQVRAVVPAHPAPHPVTSFTSAAAG</sequence>
<feature type="transmembrane region" description="Helical" evidence="4">
    <location>
        <begin position="79"/>
        <end position="95"/>
    </location>
</feature>
<dbReference type="Gene3D" id="1.20.5.1930">
    <property type="match status" value="1"/>
</dbReference>
<dbReference type="InterPro" id="IPR003594">
    <property type="entry name" value="HATPase_dom"/>
</dbReference>
<dbReference type="CDD" id="cd16917">
    <property type="entry name" value="HATPase_UhpB-NarQ-NarX-like"/>
    <property type="match status" value="1"/>
</dbReference>
<dbReference type="EMBL" id="CP163435">
    <property type="protein sequence ID" value="XDQ30844.1"/>
    <property type="molecule type" value="Genomic_DNA"/>
</dbReference>
<dbReference type="InterPro" id="IPR017205">
    <property type="entry name" value="Sig_transdc_His_kinase_ChrS"/>
</dbReference>
<dbReference type="PIRSF" id="PIRSF037434">
    <property type="entry name" value="STHK_ChrS"/>
    <property type="match status" value="1"/>
</dbReference>
<keyword evidence="3" id="KW-0902">Two-component regulatory system</keyword>
<dbReference type="SUPFAM" id="SSF55874">
    <property type="entry name" value="ATPase domain of HSP90 chaperone/DNA topoisomerase II/histidine kinase"/>
    <property type="match status" value="1"/>
</dbReference>
<dbReference type="RefSeq" id="WP_369241169.1">
    <property type="nucleotide sequence ID" value="NZ_CP163435.1"/>
</dbReference>
<dbReference type="GO" id="GO:0000155">
    <property type="term" value="F:phosphorelay sensor kinase activity"/>
    <property type="evidence" value="ECO:0007669"/>
    <property type="project" value="InterPro"/>
</dbReference>
<keyword evidence="1" id="KW-0808">Transferase</keyword>
<dbReference type="InterPro" id="IPR011712">
    <property type="entry name" value="Sig_transdc_His_kin_sub3_dim/P"/>
</dbReference>
<evidence type="ECO:0000256" key="1">
    <source>
        <dbReference type="ARBA" id="ARBA00022679"/>
    </source>
</evidence>
<proteinExistence type="predicted"/>
<feature type="transmembrane region" description="Helical" evidence="4">
    <location>
        <begin position="122"/>
        <end position="142"/>
    </location>
</feature>
<keyword evidence="4" id="KW-1133">Transmembrane helix</keyword>
<feature type="domain" description="Histidine kinase" evidence="5">
    <location>
        <begin position="313"/>
        <end position="404"/>
    </location>
</feature>
<evidence type="ECO:0000259" key="5">
    <source>
        <dbReference type="PROSITE" id="PS50109"/>
    </source>
</evidence>
<feature type="transmembrane region" description="Helical" evidence="4">
    <location>
        <begin position="23"/>
        <end position="42"/>
    </location>
</feature>
<feature type="transmembrane region" description="Helical" evidence="4">
    <location>
        <begin position="48"/>
        <end position="67"/>
    </location>
</feature>
<dbReference type="GO" id="GO:0046983">
    <property type="term" value="F:protein dimerization activity"/>
    <property type="evidence" value="ECO:0007669"/>
    <property type="project" value="InterPro"/>
</dbReference>
<gene>
    <name evidence="6" type="ORF">AB5J56_41790</name>
</gene>
<keyword evidence="4" id="KW-0812">Transmembrane</keyword>
<dbReference type="InterPro" id="IPR036890">
    <property type="entry name" value="HATPase_C_sf"/>
</dbReference>
<dbReference type="PANTHER" id="PTHR24421">
    <property type="entry name" value="NITRATE/NITRITE SENSOR PROTEIN NARX-RELATED"/>
    <property type="match status" value="1"/>
</dbReference>
<keyword evidence="2 6" id="KW-0418">Kinase</keyword>
<evidence type="ECO:0000256" key="3">
    <source>
        <dbReference type="ARBA" id="ARBA00023012"/>
    </source>
</evidence>
<evidence type="ECO:0000256" key="4">
    <source>
        <dbReference type="SAM" id="Phobius"/>
    </source>
</evidence>
<evidence type="ECO:0000313" key="6">
    <source>
        <dbReference type="EMBL" id="XDQ30844.1"/>
    </source>
</evidence>
<dbReference type="InterPro" id="IPR005467">
    <property type="entry name" value="His_kinase_dom"/>
</dbReference>
<organism evidence="6">
    <name type="scientific">Streptomyces sp. R21</name>
    <dbReference type="NCBI Taxonomy" id="3238627"/>
    <lineage>
        <taxon>Bacteria</taxon>
        <taxon>Bacillati</taxon>
        <taxon>Actinomycetota</taxon>
        <taxon>Actinomycetes</taxon>
        <taxon>Kitasatosporales</taxon>
        <taxon>Streptomycetaceae</taxon>
        <taxon>Streptomyces</taxon>
    </lineage>
</organism>
<reference evidence="6" key="1">
    <citation type="submission" date="2024-07" db="EMBL/GenBank/DDBJ databases">
        <authorList>
            <person name="Yu S.T."/>
        </authorList>
    </citation>
    <scope>NUCLEOTIDE SEQUENCE</scope>
    <source>
        <strain evidence="6">R21</strain>
    </source>
</reference>
<name>A0AB39PPC7_9ACTN</name>
<dbReference type="AlphaFoldDB" id="A0AB39PPC7"/>